<keyword evidence="10" id="KW-1185">Reference proteome</keyword>
<dbReference type="PROSITE" id="PS01348">
    <property type="entry name" value="MRAY_2"/>
    <property type="match status" value="1"/>
</dbReference>
<evidence type="ECO:0000256" key="6">
    <source>
        <dbReference type="ARBA" id="ARBA00023136"/>
    </source>
</evidence>
<dbReference type="CDD" id="cd06853">
    <property type="entry name" value="GT_WecA_like"/>
    <property type="match status" value="1"/>
</dbReference>
<keyword evidence="2" id="KW-1003">Cell membrane</keyword>
<evidence type="ECO:0000256" key="7">
    <source>
        <dbReference type="PIRSR" id="PIRSR600715-1"/>
    </source>
</evidence>
<protein>
    <submittedName>
        <fullName evidence="9">Undecaprenyl-phosphate alpha-N-acetylglucosaminyl 1-phosphate transferase</fullName>
    </submittedName>
</protein>
<dbReference type="GO" id="GO:0046872">
    <property type="term" value="F:metal ion binding"/>
    <property type="evidence" value="ECO:0007669"/>
    <property type="project" value="UniProtKB-KW"/>
</dbReference>
<feature type="transmembrane region" description="Helical" evidence="8">
    <location>
        <begin position="88"/>
        <end position="106"/>
    </location>
</feature>
<evidence type="ECO:0000256" key="3">
    <source>
        <dbReference type="ARBA" id="ARBA00022679"/>
    </source>
</evidence>
<evidence type="ECO:0000256" key="1">
    <source>
        <dbReference type="ARBA" id="ARBA00004651"/>
    </source>
</evidence>
<dbReference type="AlphaFoldDB" id="A0A5M8FEH3"/>
<feature type="binding site" evidence="7">
    <location>
        <position position="140"/>
    </location>
    <ligand>
        <name>Mg(2+)</name>
        <dbReference type="ChEBI" id="CHEBI:18420"/>
    </ligand>
</feature>
<feature type="transmembrane region" description="Helical" evidence="8">
    <location>
        <begin position="285"/>
        <end position="306"/>
    </location>
</feature>
<proteinExistence type="predicted"/>
<evidence type="ECO:0000256" key="8">
    <source>
        <dbReference type="SAM" id="Phobius"/>
    </source>
</evidence>
<name>A0A5M8FEH3_9GAMM</name>
<dbReference type="PANTHER" id="PTHR22926:SF3">
    <property type="entry name" value="UNDECAPRENYL-PHOSPHATE ALPHA-N-ACETYLGLUCOSAMINYL 1-PHOSPHATE TRANSFERASE"/>
    <property type="match status" value="1"/>
</dbReference>
<feature type="transmembrane region" description="Helical" evidence="8">
    <location>
        <begin position="112"/>
        <end position="136"/>
    </location>
</feature>
<dbReference type="Proteomes" id="UP000322981">
    <property type="component" value="Unassembled WGS sequence"/>
</dbReference>
<comment type="cofactor">
    <cofactor evidence="7">
        <name>Mg(2+)</name>
        <dbReference type="ChEBI" id="CHEBI:18420"/>
    </cofactor>
</comment>
<feature type="binding site" evidence="7">
    <location>
        <position position="202"/>
    </location>
    <ligand>
        <name>Mg(2+)</name>
        <dbReference type="ChEBI" id="CHEBI:18420"/>
    </ligand>
</feature>
<dbReference type="PANTHER" id="PTHR22926">
    <property type="entry name" value="PHOSPHO-N-ACETYLMURAMOYL-PENTAPEPTIDE-TRANSFERASE"/>
    <property type="match status" value="1"/>
</dbReference>
<dbReference type="InterPro" id="IPR018480">
    <property type="entry name" value="PNAcMuramoyl-5peptid_Trfase_CS"/>
</dbReference>
<feature type="transmembrane region" description="Helical" evidence="8">
    <location>
        <begin position="60"/>
        <end position="76"/>
    </location>
</feature>
<keyword evidence="6 8" id="KW-0472">Membrane</keyword>
<organism evidence="9 10">
    <name type="scientific">Thiohalocapsa marina</name>
    <dbReference type="NCBI Taxonomy" id="424902"/>
    <lineage>
        <taxon>Bacteria</taxon>
        <taxon>Pseudomonadati</taxon>
        <taxon>Pseudomonadota</taxon>
        <taxon>Gammaproteobacteria</taxon>
        <taxon>Chromatiales</taxon>
        <taxon>Chromatiaceae</taxon>
        <taxon>Thiohalocapsa</taxon>
    </lineage>
</organism>
<keyword evidence="3 9" id="KW-0808">Transferase</keyword>
<reference evidence="9 10" key="1">
    <citation type="submission" date="2019-09" db="EMBL/GenBank/DDBJ databases">
        <title>Whole-genome sequence of the purple sulfur bacterium Thiohalocapsa marina DSM 19078.</title>
        <authorList>
            <person name="Kyndt J.A."/>
            <person name="Meyer T.E."/>
        </authorList>
    </citation>
    <scope>NUCLEOTIDE SEQUENCE [LARGE SCALE GENOMIC DNA]</scope>
    <source>
        <strain evidence="9 10">DSM 19078</strain>
    </source>
</reference>
<sequence>MASYALLRTLHPLAARFGLLDHPTERRKQHRQPTPLVGGIAIFLALLLALLLTVQIDHRLAFGLGGAAVLVVVGGLDDRHGLGWKPRMLAQVVAALLLTLGAGVQLTSLGDLFGLGPLALGVFAVPFTVFATVGLINAFNMIDGIDGLAGGVALIALLALLPLSSGTGTEVVLLPAIAAIVPYLLCNLGLFGCRRYKLFLGDAGSLLLGYLVTWMLIGAVQAPIGSVQAPSALEPAAAIWLIAIPLLDALGVIAKRLLKRRSPFGADRGHLHHQLSRVFGSTQRALVVLLSAAALFAGIGLVGQALGVAPAVLLGMALGIFLVHLAAQPLAPRAYRRLMRRRRAACSPMAVQQPEPVLQ</sequence>
<dbReference type="Pfam" id="PF00953">
    <property type="entry name" value="Glycos_transf_4"/>
    <property type="match status" value="1"/>
</dbReference>
<accession>A0A5M8FEH3</accession>
<feature type="transmembrane region" description="Helical" evidence="8">
    <location>
        <begin position="171"/>
        <end position="191"/>
    </location>
</feature>
<dbReference type="GO" id="GO:0005886">
    <property type="term" value="C:plasma membrane"/>
    <property type="evidence" value="ECO:0007669"/>
    <property type="project" value="UniProtKB-SubCell"/>
</dbReference>
<feature type="transmembrane region" description="Helical" evidence="8">
    <location>
        <begin position="237"/>
        <end position="258"/>
    </location>
</feature>
<evidence type="ECO:0000256" key="2">
    <source>
        <dbReference type="ARBA" id="ARBA00022475"/>
    </source>
</evidence>
<feature type="transmembrane region" description="Helical" evidence="8">
    <location>
        <begin position="36"/>
        <end position="54"/>
    </location>
</feature>
<keyword evidence="5 8" id="KW-1133">Transmembrane helix</keyword>
<dbReference type="GO" id="GO:0016780">
    <property type="term" value="F:phosphotransferase activity, for other substituted phosphate groups"/>
    <property type="evidence" value="ECO:0007669"/>
    <property type="project" value="InterPro"/>
</dbReference>
<feature type="transmembrane region" description="Helical" evidence="8">
    <location>
        <begin position="198"/>
        <end position="217"/>
    </location>
</feature>
<evidence type="ECO:0000313" key="9">
    <source>
        <dbReference type="EMBL" id="KAA6182310.1"/>
    </source>
</evidence>
<feature type="transmembrane region" description="Helical" evidence="8">
    <location>
        <begin position="312"/>
        <end position="331"/>
    </location>
</feature>
<feature type="transmembrane region" description="Helical" evidence="8">
    <location>
        <begin position="148"/>
        <end position="165"/>
    </location>
</feature>
<dbReference type="GO" id="GO:0009103">
    <property type="term" value="P:lipopolysaccharide biosynthetic process"/>
    <property type="evidence" value="ECO:0007669"/>
    <property type="project" value="TreeGrafter"/>
</dbReference>
<comment type="subcellular location">
    <subcellularLocation>
        <location evidence="1">Cell membrane</location>
        <topology evidence="1">Multi-pass membrane protein</topology>
    </subcellularLocation>
</comment>
<dbReference type="InterPro" id="IPR000715">
    <property type="entry name" value="Glycosyl_transferase_4"/>
</dbReference>
<comment type="caution">
    <text evidence="9">The sequence shown here is derived from an EMBL/GenBank/DDBJ whole genome shotgun (WGS) entry which is preliminary data.</text>
</comment>
<gene>
    <name evidence="9" type="ORF">F2Q65_18065</name>
</gene>
<keyword evidence="4 8" id="KW-0812">Transmembrane</keyword>
<evidence type="ECO:0000256" key="4">
    <source>
        <dbReference type="ARBA" id="ARBA00022692"/>
    </source>
</evidence>
<dbReference type="EMBL" id="VWXX01000049">
    <property type="protein sequence ID" value="KAA6182310.1"/>
    <property type="molecule type" value="Genomic_DNA"/>
</dbReference>
<dbReference type="OrthoDB" id="9783652at2"/>
<keyword evidence="7" id="KW-0460">Magnesium</keyword>
<dbReference type="GO" id="GO:0071555">
    <property type="term" value="P:cell wall organization"/>
    <property type="evidence" value="ECO:0007669"/>
    <property type="project" value="TreeGrafter"/>
</dbReference>
<keyword evidence="7" id="KW-0479">Metal-binding</keyword>
<evidence type="ECO:0000313" key="10">
    <source>
        <dbReference type="Proteomes" id="UP000322981"/>
    </source>
</evidence>
<dbReference type="GO" id="GO:0044038">
    <property type="term" value="P:cell wall macromolecule biosynthetic process"/>
    <property type="evidence" value="ECO:0007669"/>
    <property type="project" value="TreeGrafter"/>
</dbReference>
<evidence type="ECO:0000256" key="5">
    <source>
        <dbReference type="ARBA" id="ARBA00022989"/>
    </source>
</evidence>